<proteinExistence type="predicted"/>
<comment type="caution">
    <text evidence="1">The sequence shown here is derived from an EMBL/GenBank/DDBJ whole genome shotgun (WGS) entry which is preliminary data.</text>
</comment>
<protein>
    <submittedName>
        <fullName evidence="1">Uncharacterized protein</fullName>
    </submittedName>
</protein>
<sequence>MVGQYSATHPKAQCEILRRNSTIHLGPQNNVFRVSSALFQTFGVSSQRTEIAAISGSSKQLRNHSEKSSFGLLGRLRLHIGNIGLLVNYSDTRCRVDSKLFSQNDYHSHLRRAIWVYLTNLGPNDDDHHQGGSLGCPKSR</sequence>
<evidence type="ECO:0000313" key="1">
    <source>
        <dbReference type="EMBL" id="PKI38802.1"/>
    </source>
</evidence>
<organism evidence="1 2">
    <name type="scientific">Punica granatum</name>
    <name type="common">Pomegranate</name>
    <dbReference type="NCBI Taxonomy" id="22663"/>
    <lineage>
        <taxon>Eukaryota</taxon>
        <taxon>Viridiplantae</taxon>
        <taxon>Streptophyta</taxon>
        <taxon>Embryophyta</taxon>
        <taxon>Tracheophyta</taxon>
        <taxon>Spermatophyta</taxon>
        <taxon>Magnoliopsida</taxon>
        <taxon>eudicotyledons</taxon>
        <taxon>Gunneridae</taxon>
        <taxon>Pentapetalae</taxon>
        <taxon>rosids</taxon>
        <taxon>malvids</taxon>
        <taxon>Myrtales</taxon>
        <taxon>Lythraceae</taxon>
        <taxon>Punica</taxon>
    </lineage>
</organism>
<gene>
    <name evidence="1" type="ORF">CRG98_040807</name>
</gene>
<reference evidence="1 2" key="1">
    <citation type="submission" date="2017-11" db="EMBL/GenBank/DDBJ databases">
        <title>De-novo sequencing of pomegranate (Punica granatum L.) genome.</title>
        <authorList>
            <person name="Akparov Z."/>
            <person name="Amiraslanov A."/>
            <person name="Hajiyeva S."/>
            <person name="Abbasov M."/>
            <person name="Kaur K."/>
            <person name="Hamwieh A."/>
            <person name="Solovyev V."/>
            <person name="Salamov A."/>
            <person name="Braich B."/>
            <person name="Kosarev P."/>
            <person name="Mahmoud A."/>
            <person name="Hajiyev E."/>
            <person name="Babayeva S."/>
            <person name="Izzatullayeva V."/>
            <person name="Mammadov A."/>
            <person name="Mammadov A."/>
            <person name="Sharifova S."/>
            <person name="Ojaghi J."/>
            <person name="Eynullazada K."/>
            <person name="Bayramov B."/>
            <person name="Abdulazimova A."/>
            <person name="Shahmuradov I."/>
        </authorList>
    </citation>
    <scope>NUCLEOTIDE SEQUENCE [LARGE SCALE GENOMIC DNA]</scope>
    <source>
        <strain evidence="2">cv. AG2017</strain>
        <tissue evidence="1">Leaf</tissue>
    </source>
</reference>
<dbReference type="Proteomes" id="UP000233551">
    <property type="component" value="Unassembled WGS sequence"/>
</dbReference>
<evidence type="ECO:0000313" key="2">
    <source>
        <dbReference type="Proteomes" id="UP000233551"/>
    </source>
</evidence>
<keyword evidence="2" id="KW-1185">Reference proteome</keyword>
<dbReference type="AlphaFoldDB" id="A0A2I0I4B4"/>
<accession>A0A2I0I4B4</accession>
<name>A0A2I0I4B4_PUNGR</name>
<dbReference type="EMBL" id="PGOL01004021">
    <property type="protein sequence ID" value="PKI38802.1"/>
    <property type="molecule type" value="Genomic_DNA"/>
</dbReference>